<evidence type="ECO:0000313" key="7">
    <source>
        <dbReference type="Proteomes" id="UP001327560"/>
    </source>
</evidence>
<dbReference type="Pfam" id="PF04570">
    <property type="entry name" value="zf-FLZ"/>
    <property type="match status" value="1"/>
</dbReference>
<dbReference type="GO" id="GO:0046872">
    <property type="term" value="F:metal ion binding"/>
    <property type="evidence" value="ECO:0007669"/>
    <property type="project" value="UniProtKB-KW"/>
</dbReference>
<dbReference type="Proteomes" id="UP001327560">
    <property type="component" value="Chromosome 8"/>
</dbReference>
<accession>A0AAQ3QL32</accession>
<evidence type="ECO:0000259" key="5">
    <source>
        <dbReference type="PROSITE" id="PS51795"/>
    </source>
</evidence>
<dbReference type="AlphaFoldDB" id="A0AAQ3QL32"/>
<feature type="region of interest" description="Disordered" evidence="4">
    <location>
        <begin position="102"/>
        <end position="149"/>
    </location>
</feature>
<evidence type="ECO:0000256" key="1">
    <source>
        <dbReference type="ARBA" id="ARBA00009374"/>
    </source>
</evidence>
<dbReference type="InterPro" id="IPR044533">
    <property type="entry name" value="FLZ1/2/3"/>
</dbReference>
<organism evidence="6 7">
    <name type="scientific">Canna indica</name>
    <name type="common">Indian-shot</name>
    <dbReference type="NCBI Taxonomy" id="4628"/>
    <lineage>
        <taxon>Eukaryota</taxon>
        <taxon>Viridiplantae</taxon>
        <taxon>Streptophyta</taxon>
        <taxon>Embryophyta</taxon>
        <taxon>Tracheophyta</taxon>
        <taxon>Spermatophyta</taxon>
        <taxon>Magnoliopsida</taxon>
        <taxon>Liliopsida</taxon>
        <taxon>Zingiberales</taxon>
        <taxon>Cannaceae</taxon>
        <taxon>Canna</taxon>
    </lineage>
</organism>
<keyword evidence="2" id="KW-0479">Metal-binding</keyword>
<comment type="similarity">
    <text evidence="1">Belongs to the FLZ family.</text>
</comment>
<feature type="domain" description="FLZ-type" evidence="5">
    <location>
        <begin position="64"/>
        <end position="108"/>
    </location>
</feature>
<evidence type="ECO:0000256" key="4">
    <source>
        <dbReference type="SAM" id="MobiDB-lite"/>
    </source>
</evidence>
<evidence type="ECO:0000256" key="2">
    <source>
        <dbReference type="ARBA" id="ARBA00022723"/>
    </source>
</evidence>
<proteinExistence type="inferred from homology"/>
<evidence type="ECO:0000256" key="3">
    <source>
        <dbReference type="PROSITE-ProRule" id="PRU01131"/>
    </source>
</evidence>
<sequence>MHHQLMDSTSSSSSDIEAAGCHPPTGNAHNRRRRHNLRPQTIMTSTTTRTRFFCDSLDGDEPRHFLHSCFLCQKPLASNCDIFMYRGNLPFCSKECREEQIEMDEGKETGRKLSLKASSRKLDANTGDSGAVAPPRGPPESHEKVRVRTSAAVVAAG</sequence>
<feature type="zinc finger region" description="FLZ-type" evidence="3">
    <location>
        <begin position="64"/>
        <end position="108"/>
    </location>
</feature>
<keyword evidence="7" id="KW-1185">Reference proteome</keyword>
<dbReference type="PROSITE" id="PS51795">
    <property type="entry name" value="ZF_FLZ"/>
    <property type="match status" value="1"/>
</dbReference>
<dbReference type="EMBL" id="CP136897">
    <property type="protein sequence ID" value="WOL16686.1"/>
    <property type="molecule type" value="Genomic_DNA"/>
</dbReference>
<dbReference type="InterPro" id="IPR007650">
    <property type="entry name" value="Zf-FLZ_dom"/>
</dbReference>
<name>A0AAQ3QL32_9LILI</name>
<dbReference type="PANTHER" id="PTHR46057:SF58">
    <property type="entry name" value="(WILD MALAYSIAN BANANA) HYPOTHETICAL PROTEIN"/>
    <property type="match status" value="1"/>
</dbReference>
<evidence type="ECO:0000313" key="6">
    <source>
        <dbReference type="EMBL" id="WOL16686.1"/>
    </source>
</evidence>
<feature type="region of interest" description="Disordered" evidence="4">
    <location>
        <begin position="1"/>
        <end position="38"/>
    </location>
</feature>
<protein>
    <recommendedName>
        <fullName evidence="5">FLZ-type domain-containing protein</fullName>
    </recommendedName>
</protein>
<reference evidence="6 7" key="1">
    <citation type="submission" date="2023-10" db="EMBL/GenBank/DDBJ databases">
        <title>Chromosome-scale genome assembly provides insights into flower coloration mechanisms of Canna indica.</title>
        <authorList>
            <person name="Li C."/>
        </authorList>
    </citation>
    <scope>NUCLEOTIDE SEQUENCE [LARGE SCALE GENOMIC DNA]</scope>
    <source>
        <tissue evidence="6">Flower</tissue>
    </source>
</reference>
<gene>
    <name evidence="6" type="ORF">Cni_G25474</name>
</gene>
<dbReference type="PANTHER" id="PTHR46057">
    <property type="entry name" value="FCS-LIKE ZINC FINGER 1-RELATED"/>
    <property type="match status" value="1"/>
</dbReference>
<feature type="compositionally biased region" description="Basic and acidic residues" evidence="4">
    <location>
        <begin position="102"/>
        <end position="111"/>
    </location>
</feature>